<dbReference type="Pfam" id="PF26562">
    <property type="entry name" value="Ig-like"/>
    <property type="match status" value="1"/>
</dbReference>
<evidence type="ECO:0000313" key="3">
    <source>
        <dbReference type="Proteomes" id="UP000314294"/>
    </source>
</evidence>
<gene>
    <name evidence="2" type="ORF">EYF80_021909</name>
</gene>
<dbReference type="PANTHER" id="PTHR47130:SF6">
    <property type="entry name" value="EGG ENVELOPE GLYCOPROTEIN-LIKE PRECURSOR"/>
    <property type="match status" value="1"/>
</dbReference>
<accession>A0A4Z2HQM4</accession>
<dbReference type="AlphaFoldDB" id="A0A4Z2HQM4"/>
<proteinExistence type="predicted"/>
<dbReference type="Gene3D" id="2.60.40.3210">
    <property type="entry name" value="Zona pellucida, ZP-N domain"/>
    <property type="match status" value="1"/>
</dbReference>
<evidence type="ECO:0000313" key="2">
    <source>
        <dbReference type="EMBL" id="TNN67940.1"/>
    </source>
</evidence>
<dbReference type="OrthoDB" id="8945590at2759"/>
<comment type="caution">
    <text evidence="2">The sequence shown here is derived from an EMBL/GenBank/DDBJ whole genome shotgun (WGS) entry which is preliminary data.</text>
</comment>
<dbReference type="PROSITE" id="PS51034">
    <property type="entry name" value="ZP_2"/>
    <property type="match status" value="1"/>
</dbReference>
<sequence length="521" mass="57991">MSTDEGSYGGGYMMWETPAVPCRGLHGTQLNIGLNGELMAWPVAEERGFIVKNRNTTVQISVPYNAGGGYRKSFVTGELHEFYAFHLYLEQILADPNRVETRIRFQRTLSTPLLPRFIFTEDQTVLDRRTFTVYLGDVPEDVHLAAVQLNGQEFTVPFTDSLGHTIAKVVHPNNTLGYTLTVSFDDPLVMHTISEEAVLHYQLDINFTLTVLPENESFYQVTRVLALADVFCLESGISFTLVHQPFHYFWDIWIGSDLLTPELAVQRGYVLSNDSQSLLLEVPLFSHGYEYEDVTLKGFFGVFKILMRPRGPSSIQSFTMKTCSFSSTELISKDALLLSSKVVCSTDGRMTVVADLSPATPSGGVPASFNLVDKDCEPKETDGSRALFSFPLNGCESTIKLDKENVTYQNEIFYSRKTYHGMSTVVSDDATEGVMIQCTYPLAGLHRLFSAFRFESDTVGVGSIIRTTQPTAGPTMEPTAAPISTPASRPTVYMPASHPTARYIKVYRFPQFAGVLTSEKF</sequence>
<dbReference type="InterPro" id="IPR001507">
    <property type="entry name" value="ZP_dom"/>
</dbReference>
<reference evidence="2 3" key="1">
    <citation type="submission" date="2019-03" db="EMBL/GenBank/DDBJ databases">
        <title>First draft genome of Liparis tanakae, snailfish: a comprehensive survey of snailfish specific genes.</title>
        <authorList>
            <person name="Kim W."/>
            <person name="Song I."/>
            <person name="Jeong J.-H."/>
            <person name="Kim D."/>
            <person name="Kim S."/>
            <person name="Ryu S."/>
            <person name="Song J.Y."/>
            <person name="Lee S.K."/>
        </authorList>
    </citation>
    <scope>NUCLEOTIDE SEQUENCE [LARGE SCALE GENOMIC DNA]</scope>
    <source>
        <tissue evidence="2">Muscle</tissue>
    </source>
</reference>
<feature type="domain" description="ZP" evidence="1">
    <location>
        <begin position="343"/>
        <end position="521"/>
    </location>
</feature>
<dbReference type="InterPro" id="IPR055356">
    <property type="entry name" value="ZP-N"/>
</dbReference>
<organism evidence="2 3">
    <name type="scientific">Liparis tanakae</name>
    <name type="common">Tanaka's snailfish</name>
    <dbReference type="NCBI Taxonomy" id="230148"/>
    <lineage>
        <taxon>Eukaryota</taxon>
        <taxon>Metazoa</taxon>
        <taxon>Chordata</taxon>
        <taxon>Craniata</taxon>
        <taxon>Vertebrata</taxon>
        <taxon>Euteleostomi</taxon>
        <taxon>Actinopterygii</taxon>
        <taxon>Neopterygii</taxon>
        <taxon>Teleostei</taxon>
        <taxon>Neoteleostei</taxon>
        <taxon>Acanthomorphata</taxon>
        <taxon>Eupercaria</taxon>
        <taxon>Perciformes</taxon>
        <taxon>Cottioidei</taxon>
        <taxon>Cottales</taxon>
        <taxon>Liparidae</taxon>
        <taxon>Liparis</taxon>
    </lineage>
</organism>
<dbReference type="InterPro" id="IPR058876">
    <property type="entry name" value="Ig-like_ZP"/>
</dbReference>
<keyword evidence="3" id="KW-1185">Reference proteome</keyword>
<dbReference type="Pfam" id="PF23344">
    <property type="entry name" value="ZP-N"/>
    <property type="match status" value="1"/>
</dbReference>
<protein>
    <recommendedName>
        <fullName evidence="1">ZP domain-containing protein</fullName>
    </recommendedName>
</protein>
<dbReference type="PANTHER" id="PTHR47130">
    <property type="entry name" value="SI:DKEY-19B23.11-RELATED"/>
    <property type="match status" value="1"/>
</dbReference>
<evidence type="ECO:0000259" key="1">
    <source>
        <dbReference type="PROSITE" id="PS51034"/>
    </source>
</evidence>
<dbReference type="EMBL" id="SRLO01000197">
    <property type="protein sequence ID" value="TNN67940.1"/>
    <property type="molecule type" value="Genomic_DNA"/>
</dbReference>
<name>A0A4Z2HQM4_9TELE</name>
<dbReference type="Proteomes" id="UP000314294">
    <property type="component" value="Unassembled WGS sequence"/>
</dbReference>